<gene>
    <name evidence="7" type="primary">cobQ_1</name>
    <name evidence="4" type="synonym">cobQ</name>
    <name evidence="7" type="ORF">BHLFYP23_00954</name>
</gene>
<dbReference type="UniPathway" id="UPA00148"/>
<evidence type="ECO:0000313" key="7">
    <source>
        <dbReference type="EMBL" id="VYT27076.1"/>
    </source>
</evidence>
<comment type="pathway">
    <text evidence="1 4">Cofactor biosynthesis; adenosylcobalamin biosynthesis.</text>
</comment>
<dbReference type="CDD" id="cd01750">
    <property type="entry name" value="GATase1_CobQ"/>
    <property type="match status" value="1"/>
</dbReference>
<dbReference type="InterPro" id="IPR033949">
    <property type="entry name" value="CobQ_GATase1"/>
</dbReference>
<dbReference type="PANTHER" id="PTHR21343:SF1">
    <property type="entry name" value="COBYRIC ACID SYNTHASE"/>
    <property type="match status" value="1"/>
</dbReference>
<dbReference type="SUPFAM" id="SSF52317">
    <property type="entry name" value="Class I glutamine amidotransferase-like"/>
    <property type="match status" value="1"/>
</dbReference>
<evidence type="ECO:0000259" key="6">
    <source>
        <dbReference type="Pfam" id="PF07685"/>
    </source>
</evidence>
<dbReference type="HAMAP" id="MF_00028">
    <property type="entry name" value="CobQ"/>
    <property type="match status" value="1"/>
</dbReference>
<dbReference type="CDD" id="cd05389">
    <property type="entry name" value="CobQ_N"/>
    <property type="match status" value="1"/>
</dbReference>
<evidence type="ECO:0000256" key="2">
    <source>
        <dbReference type="ARBA" id="ARBA00022573"/>
    </source>
</evidence>
<keyword evidence="2 4" id="KW-0169">Cobalamin biosynthesis</keyword>
<dbReference type="Gene3D" id="3.40.50.300">
    <property type="entry name" value="P-loop containing nucleotide triphosphate hydrolases"/>
    <property type="match status" value="1"/>
</dbReference>
<dbReference type="GO" id="GO:0015420">
    <property type="term" value="F:ABC-type vitamin B12 transporter activity"/>
    <property type="evidence" value="ECO:0007669"/>
    <property type="project" value="UniProtKB-UniRule"/>
</dbReference>
<dbReference type="InterPro" id="IPR002586">
    <property type="entry name" value="CobQ/CobB/MinD/ParA_Nub-bd_dom"/>
</dbReference>
<evidence type="ECO:0000259" key="5">
    <source>
        <dbReference type="Pfam" id="PF01656"/>
    </source>
</evidence>
<dbReference type="InterPro" id="IPR027417">
    <property type="entry name" value="P-loop_NTPase"/>
</dbReference>
<accession>A0A6N2VJ45</accession>
<feature type="domain" description="CobQ/CobB/MinD/ParA nucleotide binding" evidence="5">
    <location>
        <begin position="5"/>
        <end position="228"/>
    </location>
</feature>
<dbReference type="Pfam" id="PF07685">
    <property type="entry name" value="GATase_3"/>
    <property type="match status" value="1"/>
</dbReference>
<dbReference type="EMBL" id="CACRSY010000015">
    <property type="protein sequence ID" value="VYT27076.1"/>
    <property type="molecule type" value="Genomic_DNA"/>
</dbReference>
<dbReference type="AlphaFoldDB" id="A0A6N2VJ45"/>
<comment type="function">
    <text evidence="4">Catalyzes amidations at positions B, D, E, and G on adenosylcobyrinic A,C-diamide. NH(2) groups are provided by glutamine, and one molecule of ATP is hydrogenolyzed for each amidation.</text>
</comment>
<dbReference type="Gene3D" id="3.40.50.880">
    <property type="match status" value="1"/>
</dbReference>
<dbReference type="PROSITE" id="PS51274">
    <property type="entry name" value="GATASE_COBBQ"/>
    <property type="match status" value="1"/>
</dbReference>
<dbReference type="InterPro" id="IPR047045">
    <property type="entry name" value="CobQ_N"/>
</dbReference>
<feature type="active site" evidence="4">
    <location>
        <position position="438"/>
    </location>
</feature>
<dbReference type="InterPro" id="IPR004459">
    <property type="entry name" value="CobQ_synth"/>
</dbReference>
<keyword evidence="3 4" id="KW-0315">Glutamine amidotransferase</keyword>
<organism evidence="7">
    <name type="scientific">Blautia hansenii</name>
    <name type="common">Ruminococcus hansenii</name>
    <dbReference type="NCBI Taxonomy" id="1322"/>
    <lineage>
        <taxon>Bacteria</taxon>
        <taxon>Bacillati</taxon>
        <taxon>Bacillota</taxon>
        <taxon>Clostridia</taxon>
        <taxon>Lachnospirales</taxon>
        <taxon>Lachnospiraceae</taxon>
        <taxon>Blautia</taxon>
    </lineage>
</organism>
<dbReference type="PANTHER" id="PTHR21343">
    <property type="entry name" value="DETHIOBIOTIN SYNTHETASE"/>
    <property type="match status" value="1"/>
</dbReference>
<dbReference type="SUPFAM" id="SSF52540">
    <property type="entry name" value="P-loop containing nucleoside triphosphate hydrolases"/>
    <property type="match status" value="1"/>
</dbReference>
<reference evidence="7" key="1">
    <citation type="submission" date="2019-11" db="EMBL/GenBank/DDBJ databases">
        <authorList>
            <person name="Feng L."/>
        </authorList>
    </citation>
    <scope>NUCLEOTIDE SEQUENCE</scope>
    <source>
        <strain evidence="7">BhanseniiLFYP23</strain>
    </source>
</reference>
<evidence type="ECO:0000256" key="1">
    <source>
        <dbReference type="ARBA" id="ARBA00004953"/>
    </source>
</evidence>
<dbReference type="InterPro" id="IPR011698">
    <property type="entry name" value="GATase_3"/>
</dbReference>
<dbReference type="InterPro" id="IPR029062">
    <property type="entry name" value="Class_I_gatase-like"/>
</dbReference>
<dbReference type="RefSeq" id="WP_003021500.1">
    <property type="nucleotide sequence ID" value="NZ_CACRSY010000015.1"/>
</dbReference>
<dbReference type="NCBIfam" id="NF001989">
    <property type="entry name" value="PRK00784.1"/>
    <property type="match status" value="1"/>
</dbReference>
<evidence type="ECO:0000256" key="4">
    <source>
        <dbReference type="HAMAP-Rule" id="MF_00028"/>
    </source>
</evidence>
<sequence>MAKAIMIQGTMSNAGKSLLAAGLCRIFKQDGYRVAPFKSQNMALNSFITEDGLEMGRAQVMQAEAAGIKPSVFMNPILLKPTNDVGSQVIVNGEVLGTMSARDYFAYKKQLLPKVMEAYRKLEEEYDIIVIEGAGSPAEINLKKEDIVNMGMAKQAKAPVLLVGDIDRGGVFAQLIGTVMLLEEDEQKMVKGMIINKFRGDKTILEPGVVSLEEKTGIPVVGVAPYMELEVEDEDSLTERFSDKQEIGVIDIAVIRVPRISNFTDFNALEMISGVSLRYVKAVNELKNPDMIILPGTKNTMEDLLWLRQNGLEAAILKKAAEGKIIFGICGGYQMLGEKLSDPDGVEAGGEIKGMGLLPMETVFQNLKTRTRVSGTFPKVEGALSSLTGVKLEGYEIHMGESVLLEGAHPFTEITDHVQNTTKQDGAYCNNVYGSYVHGIFDKEAVAKNIVKAIGEEKGLDVSEMTGIDFAAFKETQYDKLADGLRKHLDMKKIYEILEAGLE</sequence>
<proteinExistence type="inferred from homology"/>
<protein>
    <recommendedName>
        <fullName evidence="4">Cobyric acid synthase</fullName>
    </recommendedName>
</protein>
<dbReference type="Pfam" id="PF01656">
    <property type="entry name" value="CbiA"/>
    <property type="match status" value="1"/>
</dbReference>
<dbReference type="NCBIfam" id="TIGR00313">
    <property type="entry name" value="cobQ"/>
    <property type="match status" value="1"/>
</dbReference>
<comment type="similarity">
    <text evidence="4">Belongs to the CobB/CobQ family. CobQ subfamily.</text>
</comment>
<dbReference type="GO" id="GO:0003824">
    <property type="term" value="F:catalytic activity"/>
    <property type="evidence" value="ECO:0007669"/>
    <property type="project" value="InterPro"/>
</dbReference>
<evidence type="ECO:0000256" key="3">
    <source>
        <dbReference type="ARBA" id="ARBA00022962"/>
    </source>
</evidence>
<name>A0A6N2VJ45_BLAHA</name>
<feature type="domain" description="CobB/CobQ-like glutamine amidotransferase" evidence="6">
    <location>
        <begin position="251"/>
        <end position="445"/>
    </location>
</feature>
<dbReference type="GO" id="GO:0009236">
    <property type="term" value="P:cobalamin biosynthetic process"/>
    <property type="evidence" value="ECO:0007669"/>
    <property type="project" value="UniProtKB-UniRule"/>
</dbReference>
<feature type="active site" description="Nucleophile" evidence="4">
    <location>
        <position position="330"/>
    </location>
</feature>